<evidence type="ECO:0000256" key="2">
    <source>
        <dbReference type="SAM" id="Phobius"/>
    </source>
</evidence>
<keyword evidence="2" id="KW-0472">Membrane</keyword>
<feature type="transmembrane region" description="Helical" evidence="2">
    <location>
        <begin position="375"/>
        <end position="394"/>
    </location>
</feature>
<name>A0AAV9HLB5_9PEZI</name>
<dbReference type="AlphaFoldDB" id="A0AAV9HLB5"/>
<proteinExistence type="predicted"/>
<dbReference type="Proteomes" id="UP001321749">
    <property type="component" value="Unassembled WGS sequence"/>
</dbReference>
<reference evidence="3" key="1">
    <citation type="journal article" date="2023" name="Mol. Phylogenet. Evol.">
        <title>Genome-scale phylogeny and comparative genomics of the fungal order Sordariales.</title>
        <authorList>
            <person name="Hensen N."/>
            <person name="Bonometti L."/>
            <person name="Westerberg I."/>
            <person name="Brannstrom I.O."/>
            <person name="Guillou S."/>
            <person name="Cros-Aarteil S."/>
            <person name="Calhoun S."/>
            <person name="Haridas S."/>
            <person name="Kuo A."/>
            <person name="Mondo S."/>
            <person name="Pangilinan J."/>
            <person name="Riley R."/>
            <person name="LaButti K."/>
            <person name="Andreopoulos B."/>
            <person name="Lipzen A."/>
            <person name="Chen C."/>
            <person name="Yan M."/>
            <person name="Daum C."/>
            <person name="Ng V."/>
            <person name="Clum A."/>
            <person name="Steindorff A."/>
            <person name="Ohm R.A."/>
            <person name="Martin F."/>
            <person name="Silar P."/>
            <person name="Natvig D.O."/>
            <person name="Lalanne C."/>
            <person name="Gautier V."/>
            <person name="Ament-Velasquez S.L."/>
            <person name="Kruys A."/>
            <person name="Hutchinson M.I."/>
            <person name="Powell A.J."/>
            <person name="Barry K."/>
            <person name="Miller A.N."/>
            <person name="Grigoriev I.V."/>
            <person name="Debuchy R."/>
            <person name="Gladieux P."/>
            <person name="Hiltunen Thoren M."/>
            <person name="Johannesson H."/>
        </authorList>
    </citation>
    <scope>NUCLEOTIDE SEQUENCE</scope>
    <source>
        <strain evidence="3">PSN324</strain>
    </source>
</reference>
<evidence type="ECO:0000256" key="1">
    <source>
        <dbReference type="SAM" id="MobiDB-lite"/>
    </source>
</evidence>
<keyword evidence="2" id="KW-0812">Transmembrane</keyword>
<dbReference type="EMBL" id="MU864990">
    <property type="protein sequence ID" value="KAK4461478.1"/>
    <property type="molecule type" value="Genomic_DNA"/>
</dbReference>
<gene>
    <name evidence="3" type="ORF">QBC42DRAFT_270086</name>
</gene>
<evidence type="ECO:0000313" key="4">
    <source>
        <dbReference type="Proteomes" id="UP001321749"/>
    </source>
</evidence>
<protein>
    <submittedName>
        <fullName evidence="3">Uncharacterized protein</fullName>
    </submittedName>
</protein>
<organism evidence="3 4">
    <name type="scientific">Cladorrhinum samala</name>
    <dbReference type="NCBI Taxonomy" id="585594"/>
    <lineage>
        <taxon>Eukaryota</taxon>
        <taxon>Fungi</taxon>
        <taxon>Dikarya</taxon>
        <taxon>Ascomycota</taxon>
        <taxon>Pezizomycotina</taxon>
        <taxon>Sordariomycetes</taxon>
        <taxon>Sordariomycetidae</taxon>
        <taxon>Sordariales</taxon>
        <taxon>Podosporaceae</taxon>
        <taxon>Cladorrhinum</taxon>
    </lineage>
</organism>
<evidence type="ECO:0000313" key="3">
    <source>
        <dbReference type="EMBL" id="KAK4461478.1"/>
    </source>
</evidence>
<reference evidence="3" key="2">
    <citation type="submission" date="2023-06" db="EMBL/GenBank/DDBJ databases">
        <authorList>
            <consortium name="Lawrence Berkeley National Laboratory"/>
            <person name="Mondo S.J."/>
            <person name="Hensen N."/>
            <person name="Bonometti L."/>
            <person name="Westerberg I."/>
            <person name="Brannstrom I.O."/>
            <person name="Guillou S."/>
            <person name="Cros-Aarteil S."/>
            <person name="Calhoun S."/>
            <person name="Haridas S."/>
            <person name="Kuo A."/>
            <person name="Pangilinan J."/>
            <person name="Riley R."/>
            <person name="Labutti K."/>
            <person name="Andreopoulos B."/>
            <person name="Lipzen A."/>
            <person name="Chen C."/>
            <person name="Yanf M."/>
            <person name="Daum C."/>
            <person name="Ng V."/>
            <person name="Clum A."/>
            <person name="Steindorff A."/>
            <person name="Ohm R."/>
            <person name="Martin F."/>
            <person name="Silar P."/>
            <person name="Natvig D."/>
            <person name="Lalanne C."/>
            <person name="Gautier V."/>
            <person name="Ament-Velasquez S.L."/>
            <person name="Kruys A."/>
            <person name="Hutchinson M.I."/>
            <person name="Powell A.J."/>
            <person name="Barry K."/>
            <person name="Miller A.N."/>
            <person name="Grigoriev I.V."/>
            <person name="Debuchy R."/>
            <person name="Gladieux P."/>
            <person name="Thoren M.H."/>
            <person name="Johannesson H."/>
        </authorList>
    </citation>
    <scope>NUCLEOTIDE SEQUENCE</scope>
    <source>
        <strain evidence="3">PSN324</strain>
    </source>
</reference>
<sequence>MAMSDSEKQPTSSELDVGVLVPLSDPVKAAISKSFWGHDPALLQTTQRLHSSGSKSRINLDPYFAYYTKQCRHALHDGGRHVATRTHADIVSCADMLKTNMTRREIRDAIAVRSKLGSKSPRHPNASEMIDSSIDLSASLLLMTNFGSCSYGFSGKARLSWESESEPEPEPRPQHALAPPPPHQSSLRDFLEAYFAPDPPSHASSLSSSTVTETVKLEKIFKASNLCRIAGLRIVWTDNLADHLRLSDDDTRVHIFHHASFLQAQSPDTQACLFPVGLVEETLKTLALLFPSSDAETKAWLDGLPALGSTTGADGEEGEIDKRVTHCGRLKTDDRRIDRFRYWRDRLIMLKQVFDEAQPKTIQQWWYDSRNGVQWYTFWVAVLVLVLTIVFGLIQSIEGALQVYASFREAPQSGNGDKG</sequence>
<keyword evidence="2" id="KW-1133">Transmembrane helix</keyword>
<feature type="region of interest" description="Disordered" evidence="1">
    <location>
        <begin position="161"/>
        <end position="184"/>
    </location>
</feature>
<comment type="caution">
    <text evidence="3">The sequence shown here is derived from an EMBL/GenBank/DDBJ whole genome shotgun (WGS) entry which is preliminary data.</text>
</comment>
<keyword evidence="4" id="KW-1185">Reference proteome</keyword>
<accession>A0AAV9HLB5</accession>